<name>A0A7Z8YP48_9FLAO</name>
<dbReference type="Proteomes" id="UP000270205">
    <property type="component" value="Unassembled WGS sequence"/>
</dbReference>
<accession>A0A7Z8YP48</accession>
<gene>
    <name evidence="2" type="ORF">NCTC12929_01264</name>
</gene>
<dbReference type="RefSeq" id="WP_125151206.1">
    <property type="nucleotide sequence ID" value="NZ_UYIV01000001.1"/>
</dbReference>
<sequence length="81" mass="8704">MKKILAIGLLFMAHLMLVFGQGGSAPGNNPPTPEEGSGGAGGTAPGYRVVDIDMYIPLLIIVAVMLVLFYTYTYRKRSLTE</sequence>
<proteinExistence type="predicted"/>
<reference evidence="2 3" key="1">
    <citation type="submission" date="2018-11" db="EMBL/GenBank/DDBJ databases">
        <authorList>
            <consortium name="Pathogen Informatics"/>
        </authorList>
    </citation>
    <scope>NUCLEOTIDE SEQUENCE [LARGE SCALE GENOMIC DNA]</scope>
    <source>
        <strain evidence="2 3">NCTC12929</strain>
    </source>
</reference>
<evidence type="ECO:0008006" key="4">
    <source>
        <dbReference type="Google" id="ProtNLM"/>
    </source>
</evidence>
<keyword evidence="1" id="KW-1133">Transmembrane helix</keyword>
<keyword evidence="1" id="KW-0472">Membrane</keyword>
<feature type="transmembrane region" description="Helical" evidence="1">
    <location>
        <begin position="54"/>
        <end position="72"/>
    </location>
</feature>
<keyword evidence="1" id="KW-0812">Transmembrane</keyword>
<protein>
    <recommendedName>
        <fullName evidence="4">Signal peptidase</fullName>
    </recommendedName>
</protein>
<organism evidence="2 3">
    <name type="scientific">Bergeyella zoohelcum</name>
    <dbReference type="NCBI Taxonomy" id="1015"/>
    <lineage>
        <taxon>Bacteria</taxon>
        <taxon>Pseudomonadati</taxon>
        <taxon>Bacteroidota</taxon>
        <taxon>Flavobacteriia</taxon>
        <taxon>Flavobacteriales</taxon>
        <taxon>Weeksellaceae</taxon>
        <taxon>Bergeyella</taxon>
    </lineage>
</organism>
<evidence type="ECO:0000256" key="1">
    <source>
        <dbReference type="SAM" id="Phobius"/>
    </source>
</evidence>
<evidence type="ECO:0000313" key="2">
    <source>
        <dbReference type="EMBL" id="VDH04079.1"/>
    </source>
</evidence>
<dbReference type="AlphaFoldDB" id="A0A7Z8YP48"/>
<comment type="caution">
    <text evidence="2">The sequence shown here is derived from an EMBL/GenBank/DDBJ whole genome shotgun (WGS) entry which is preliminary data.</text>
</comment>
<evidence type="ECO:0000313" key="3">
    <source>
        <dbReference type="Proteomes" id="UP000270205"/>
    </source>
</evidence>
<dbReference type="EMBL" id="UYIV01000001">
    <property type="protein sequence ID" value="VDH04079.1"/>
    <property type="molecule type" value="Genomic_DNA"/>
</dbReference>